<protein>
    <recommendedName>
        <fullName evidence="4">Integrase core domain containing protein</fullName>
    </recommendedName>
</protein>
<feature type="compositionally biased region" description="Basic and acidic residues" evidence="1">
    <location>
        <begin position="370"/>
        <end position="383"/>
    </location>
</feature>
<evidence type="ECO:0000256" key="1">
    <source>
        <dbReference type="SAM" id="MobiDB-lite"/>
    </source>
</evidence>
<feature type="compositionally biased region" description="Polar residues" evidence="1">
    <location>
        <begin position="235"/>
        <end position="244"/>
    </location>
</feature>
<evidence type="ECO:0008006" key="4">
    <source>
        <dbReference type="Google" id="ProtNLM"/>
    </source>
</evidence>
<reference evidence="3" key="1">
    <citation type="journal article" date="2011" name="Nature">
        <title>Genome sequence and analysis of the tuber crop potato.</title>
        <authorList>
            <consortium name="The Potato Genome Sequencing Consortium"/>
        </authorList>
    </citation>
    <scope>NUCLEOTIDE SEQUENCE [LARGE SCALE GENOMIC DNA]</scope>
    <source>
        <strain evidence="3">cv. DM1-3 516 R44</strain>
    </source>
</reference>
<evidence type="ECO:0000313" key="3">
    <source>
        <dbReference type="Proteomes" id="UP000011115"/>
    </source>
</evidence>
<evidence type="ECO:0000313" key="2">
    <source>
        <dbReference type="EnsemblPlants" id="PGSC0003DMT400092291"/>
    </source>
</evidence>
<dbReference type="HOGENOM" id="CLU_722416_0_0_1"/>
<dbReference type="EnsemblPlants" id="PGSC0003DMT400092291">
    <property type="protein sequence ID" value="PGSC0003DMT400092291"/>
    <property type="gene ID" value="PGSC0003DMG400041862"/>
</dbReference>
<reference evidence="2" key="2">
    <citation type="submission" date="2015-06" db="UniProtKB">
        <authorList>
            <consortium name="EnsemblPlants"/>
        </authorList>
    </citation>
    <scope>IDENTIFICATION</scope>
    <source>
        <strain evidence="2">DM1-3 516 R44</strain>
    </source>
</reference>
<keyword evidence="3" id="KW-1185">Reference proteome</keyword>
<sequence>MVNAQELEAQRQRLGLEAEAAARGVQQNDGNNQPRVVDANKGVDRLIPPQRQPIAPRGNFSSKSTSRKVSQTVIPFTDNFTVHRLSHVGKKVTDLLPSVRLRQVVQNVADITGRATCRRPHLKSTQPLVKVHGQYYGPWCTPRAVKPSVNIPCLCSSFDSVALLDDRLGDDILKARRHEDITQGKSEYPLVCHFIDACTELVFCFSGTMGPRRKNANKPGPVTASHSEGHDDSEASGSEDSLPQSEEGGSSSDNGENSGSQIDAAVGNQSADDSGVDNEEFRVQLAEMRTQIAKLVENPVQGNTPVMPESLMQMLNQAPSTQLLEDLWGEPPTSKSSKRKHKAGELDEETPTDPTREAKRQEKRARRASKREAQEKEALEHQQ</sequence>
<organism evidence="2 3">
    <name type="scientific">Solanum tuberosum</name>
    <name type="common">Potato</name>
    <dbReference type="NCBI Taxonomy" id="4113"/>
    <lineage>
        <taxon>Eukaryota</taxon>
        <taxon>Viridiplantae</taxon>
        <taxon>Streptophyta</taxon>
        <taxon>Embryophyta</taxon>
        <taxon>Tracheophyta</taxon>
        <taxon>Spermatophyta</taxon>
        <taxon>Magnoliopsida</taxon>
        <taxon>eudicotyledons</taxon>
        <taxon>Gunneridae</taxon>
        <taxon>Pentapetalae</taxon>
        <taxon>asterids</taxon>
        <taxon>lamiids</taxon>
        <taxon>Solanales</taxon>
        <taxon>Solanaceae</taxon>
        <taxon>Solanoideae</taxon>
        <taxon>Solaneae</taxon>
        <taxon>Solanum</taxon>
    </lineage>
</organism>
<feature type="compositionally biased region" description="Low complexity" evidence="1">
    <location>
        <begin position="245"/>
        <end position="260"/>
    </location>
</feature>
<feature type="region of interest" description="Disordered" evidence="1">
    <location>
        <begin position="212"/>
        <end position="275"/>
    </location>
</feature>
<name>M1DPH7_SOLTU</name>
<feature type="region of interest" description="Disordered" evidence="1">
    <location>
        <begin position="322"/>
        <end position="383"/>
    </location>
</feature>
<dbReference type="Proteomes" id="UP000011115">
    <property type="component" value="Unassembled WGS sequence"/>
</dbReference>
<dbReference type="Gramene" id="PGSC0003DMT400092291">
    <property type="protein sequence ID" value="PGSC0003DMT400092291"/>
    <property type="gene ID" value="PGSC0003DMG400041862"/>
</dbReference>
<dbReference type="AlphaFoldDB" id="M1DPH7"/>
<dbReference type="PaxDb" id="4113-PGSC0003DMT400092291"/>
<proteinExistence type="predicted"/>
<accession>M1DPH7</accession>
<dbReference type="InParanoid" id="M1DPH7"/>